<proteinExistence type="predicted"/>
<dbReference type="GO" id="GO:0016787">
    <property type="term" value="F:hydrolase activity"/>
    <property type="evidence" value="ECO:0007669"/>
    <property type="project" value="UniProtKB-KW"/>
</dbReference>
<dbReference type="NCBIfam" id="TIGR01613">
    <property type="entry name" value="primase_Cterm"/>
    <property type="match status" value="1"/>
</dbReference>
<evidence type="ECO:0000313" key="5">
    <source>
        <dbReference type="EMBL" id="SEV93707.1"/>
    </source>
</evidence>
<dbReference type="InterPro" id="IPR006500">
    <property type="entry name" value="Helicase_put_C_phage/plasmid"/>
</dbReference>
<protein>
    <submittedName>
        <fullName evidence="5">Phage/plasmid primase, P4 family, C-terminal domain-containing protein</fullName>
    </submittedName>
</protein>
<keyword evidence="1" id="KW-0547">Nucleotide-binding</keyword>
<dbReference type="Pfam" id="PF08706">
    <property type="entry name" value="D5_N"/>
    <property type="match status" value="1"/>
</dbReference>
<keyword evidence="3" id="KW-0067">ATP-binding</keyword>
<dbReference type="PANTHER" id="PTHR35372:SF2">
    <property type="entry name" value="SF3 HELICASE DOMAIN-CONTAINING PROTEIN"/>
    <property type="match status" value="1"/>
</dbReference>
<evidence type="ECO:0000256" key="1">
    <source>
        <dbReference type="ARBA" id="ARBA00022741"/>
    </source>
</evidence>
<keyword evidence="6" id="KW-1185">Reference proteome</keyword>
<dbReference type="InterPro" id="IPR027417">
    <property type="entry name" value="P-loop_NTPase"/>
</dbReference>
<gene>
    <name evidence="5" type="ORF">SAMN05421659_102244</name>
</gene>
<dbReference type="Proteomes" id="UP000199701">
    <property type="component" value="Unassembled WGS sequence"/>
</dbReference>
<evidence type="ECO:0000256" key="3">
    <source>
        <dbReference type="ARBA" id="ARBA00022840"/>
    </source>
</evidence>
<dbReference type="InterPro" id="IPR014818">
    <property type="entry name" value="Phage/plasmid_primase_P4_C"/>
</dbReference>
<dbReference type="STRING" id="99656.SAMN05421659_102244"/>
<dbReference type="Gene3D" id="3.40.50.300">
    <property type="entry name" value="P-loop containing nucleotide triphosphate hydrolases"/>
    <property type="match status" value="1"/>
</dbReference>
<dbReference type="AlphaFoldDB" id="A0A1I0MYZ7"/>
<dbReference type="InterPro" id="IPR045455">
    <property type="entry name" value="NrS-1_pol-like_helicase"/>
</dbReference>
<keyword evidence="2" id="KW-0378">Hydrolase</keyword>
<evidence type="ECO:0000259" key="4">
    <source>
        <dbReference type="PROSITE" id="PS51206"/>
    </source>
</evidence>
<organism evidence="5 6">
    <name type="scientific">[Clostridium] fimetarium</name>
    <dbReference type="NCBI Taxonomy" id="99656"/>
    <lineage>
        <taxon>Bacteria</taxon>
        <taxon>Bacillati</taxon>
        <taxon>Bacillota</taxon>
        <taxon>Clostridia</taxon>
        <taxon>Lachnospirales</taxon>
        <taxon>Lachnospiraceae</taxon>
    </lineage>
</organism>
<dbReference type="SUPFAM" id="SSF52540">
    <property type="entry name" value="P-loop containing nucleoside triphosphate hydrolases"/>
    <property type="match status" value="1"/>
</dbReference>
<feature type="domain" description="SF3 helicase" evidence="4">
    <location>
        <begin position="205"/>
        <end position="360"/>
    </location>
</feature>
<evidence type="ECO:0000313" key="6">
    <source>
        <dbReference type="Proteomes" id="UP000199701"/>
    </source>
</evidence>
<reference evidence="5 6" key="1">
    <citation type="submission" date="2016-10" db="EMBL/GenBank/DDBJ databases">
        <authorList>
            <person name="de Groot N.N."/>
        </authorList>
    </citation>
    <scope>NUCLEOTIDE SEQUENCE [LARGE SCALE GENOMIC DNA]</scope>
    <source>
        <strain evidence="5 6">DSM 9179</strain>
    </source>
</reference>
<name>A0A1I0MYZ7_9FIRM</name>
<dbReference type="EMBL" id="FOJI01000002">
    <property type="protein sequence ID" value="SEV93707.1"/>
    <property type="molecule type" value="Genomic_DNA"/>
</dbReference>
<dbReference type="InterPro" id="IPR051620">
    <property type="entry name" value="ORF904-like_C"/>
</dbReference>
<sequence length="507" mass="59207">MTSEKIETSEWRFSDFAVLNGREENLRKAWISDQASPSSKYKLEDFRKEQEKNRGIIFNGKTKTIDTNIFSGYLLNRFSIILMMGKLALYNYRFGKYVFIPEDDVKSFFYKVIEEYDSAIWTMNIEKSYFTEVLRRAKSYRNFTIPKDKLVFLNGTLSISENKFYPGEHNPQIINFYSLEYEYNTNAECNEFKNFLNDVFNGDESVIANVQEMFGYTFLYGEYPIQKLFLLYGVGRNGKGVLMKLLTELHNPMNVSAVFLDDLSERFGKQEVWDKVLNISGERSQKKPLDTAVIKTLTGNDPISVENKYEKAFTTYIYCKFIVCSNEPIETTDGSNGYLSRLLPIEFPNVYRELHSGEQKVEGNHYQDKNLFGRLKEELPGILKWALEGLFRLKGKEWNLTQSDNIDNLKMKYYYMGQPVKHFFDSCVEKGTENDSISTSLIYQYFTRWANENDISTKCFNQVKVFHEAARHCLDDINCSSTTKLKNGNAYYFGIKIKKNWVNITLI</sequence>
<dbReference type="InterPro" id="IPR014015">
    <property type="entry name" value="Helicase_SF3_DNA-vir"/>
</dbReference>
<dbReference type="GO" id="GO:0005524">
    <property type="term" value="F:ATP binding"/>
    <property type="evidence" value="ECO:0007669"/>
    <property type="project" value="UniProtKB-KW"/>
</dbReference>
<evidence type="ECO:0000256" key="2">
    <source>
        <dbReference type="ARBA" id="ARBA00022801"/>
    </source>
</evidence>
<dbReference type="PROSITE" id="PS51206">
    <property type="entry name" value="SF3_HELICASE_1"/>
    <property type="match status" value="1"/>
</dbReference>
<dbReference type="PANTHER" id="PTHR35372">
    <property type="entry name" value="ATP BINDING PROTEIN-RELATED"/>
    <property type="match status" value="1"/>
</dbReference>
<accession>A0A1I0MYZ7</accession>
<dbReference type="Pfam" id="PF19263">
    <property type="entry name" value="DUF5906"/>
    <property type="match status" value="1"/>
</dbReference>